<accession>A0ABP4FDI5</accession>
<dbReference type="InterPro" id="IPR011990">
    <property type="entry name" value="TPR-like_helical_dom_sf"/>
</dbReference>
<dbReference type="Proteomes" id="UP001501371">
    <property type="component" value="Unassembled WGS sequence"/>
</dbReference>
<dbReference type="EMBL" id="BAAAKV010000015">
    <property type="protein sequence ID" value="GAA1164184.1"/>
    <property type="molecule type" value="Genomic_DNA"/>
</dbReference>
<dbReference type="Gene3D" id="1.25.40.10">
    <property type="entry name" value="Tetratricopeptide repeat domain"/>
    <property type="match status" value="2"/>
</dbReference>
<dbReference type="SUPFAM" id="SSF48452">
    <property type="entry name" value="TPR-like"/>
    <property type="match status" value="1"/>
</dbReference>
<evidence type="ECO:0000313" key="3">
    <source>
        <dbReference type="Proteomes" id="UP001501371"/>
    </source>
</evidence>
<organism evidence="2 3">
    <name type="scientific">Streptomyces hebeiensis</name>
    <dbReference type="NCBI Taxonomy" id="229486"/>
    <lineage>
        <taxon>Bacteria</taxon>
        <taxon>Bacillati</taxon>
        <taxon>Actinomycetota</taxon>
        <taxon>Actinomycetes</taxon>
        <taxon>Kitasatosporales</taxon>
        <taxon>Streptomycetaceae</taxon>
        <taxon>Streptomyces</taxon>
    </lineage>
</organism>
<protein>
    <recommendedName>
        <fullName evidence="4">ATP-binding protein</fullName>
    </recommendedName>
</protein>
<feature type="region of interest" description="Disordered" evidence="1">
    <location>
        <begin position="390"/>
        <end position="411"/>
    </location>
</feature>
<evidence type="ECO:0000313" key="2">
    <source>
        <dbReference type="EMBL" id="GAA1164184.1"/>
    </source>
</evidence>
<gene>
    <name evidence="2" type="ORF">GCM10009654_21200</name>
</gene>
<dbReference type="Gene3D" id="3.40.50.300">
    <property type="entry name" value="P-loop containing nucleotide triphosphate hydrolases"/>
    <property type="match status" value="1"/>
</dbReference>
<dbReference type="RefSeq" id="WP_344273577.1">
    <property type="nucleotide sequence ID" value="NZ_BAAAKV010000015.1"/>
</dbReference>
<evidence type="ECO:0008006" key="4">
    <source>
        <dbReference type="Google" id="ProtNLM"/>
    </source>
</evidence>
<dbReference type="PANTHER" id="PTHR47691:SF3">
    <property type="entry name" value="HTH-TYPE TRANSCRIPTIONAL REGULATOR RV0890C-RELATED"/>
    <property type="match status" value="1"/>
</dbReference>
<name>A0ABP4FDI5_9ACTN</name>
<dbReference type="InterPro" id="IPR027417">
    <property type="entry name" value="P-loop_NTPase"/>
</dbReference>
<proteinExistence type="predicted"/>
<keyword evidence="3" id="KW-1185">Reference proteome</keyword>
<dbReference type="PANTHER" id="PTHR47691">
    <property type="entry name" value="REGULATOR-RELATED"/>
    <property type="match status" value="1"/>
</dbReference>
<comment type="caution">
    <text evidence="2">The sequence shown here is derived from an EMBL/GenBank/DDBJ whole genome shotgun (WGS) entry which is preliminary data.</text>
</comment>
<sequence length="736" mass="78707">MLDPLSVAAITAVVGAVGAGMGNEAGKWAWESLGGLCRRALGREVTAPTSGAEVAAVAEQIHQALRTDPALARAWEDFARAAPGPASVGTARAVPTLPPSIRFFTDREGPMRVLRREAGRKADGRPRVALVHGPEGIGTSELAVHWGCREAARYPGGQLYADLRGASSGTAVGSAEVLRSLLRQLGMDQEEIPPGAADRREAFRRCLAGRRVLVVLDHAYSAAQVRPLLTSAPEVFTVVVARHLLPGLDAVPVPVGPLSESDARRLLTRLVGKETLAGARAVLPRVLERCGGSPFALRAAVPDLSDPHRLEEVPTVPESGPPTGSGPVRAAAERAYRTLEPTAARVYRLMAQREWPAFAAPVVAHTVGMSEGEAARHLGELADRRLLEPVEADPDTDPVTTGPDGKDGEQARYRYRPSIRGHAVEAAFHEDGIAGCSAAVAGSVRWYLDFAVRARLAALPGSWGLGPRFEASARDASPYGSEGEALTALRAERGNLIEAVHAAEEFGDADSVYQLCQALWPLQLKAGHHDELLPALRAGVRVAEARHPGSRMAGRMHSLLGLDLMELRRYEEAEAELSAAAEAEKDAGHARGHASAVESLGLLRLRQWRFREAYGCFDEASGILAGIGPGDEGERDLPRAHALLERHRGRALRGLGRFTEARERLENALRYFCGCGDAYNAARSLTDLAEVALDAGDASGALPLIDRATEMLDEEKAAYHLIHLRSLRARCVNSLD</sequence>
<dbReference type="SUPFAM" id="SSF52540">
    <property type="entry name" value="P-loop containing nucleoside triphosphate hydrolases"/>
    <property type="match status" value="1"/>
</dbReference>
<evidence type="ECO:0000256" key="1">
    <source>
        <dbReference type="SAM" id="MobiDB-lite"/>
    </source>
</evidence>
<reference evidence="3" key="1">
    <citation type="journal article" date="2019" name="Int. J. Syst. Evol. Microbiol.">
        <title>The Global Catalogue of Microorganisms (GCM) 10K type strain sequencing project: providing services to taxonomists for standard genome sequencing and annotation.</title>
        <authorList>
            <consortium name="The Broad Institute Genomics Platform"/>
            <consortium name="The Broad Institute Genome Sequencing Center for Infectious Disease"/>
            <person name="Wu L."/>
            <person name="Ma J."/>
        </authorList>
    </citation>
    <scope>NUCLEOTIDE SEQUENCE [LARGE SCALE GENOMIC DNA]</scope>
    <source>
        <strain evidence="3">JCM 12696</strain>
    </source>
</reference>